<dbReference type="EMBL" id="JANBPK010001326">
    <property type="protein sequence ID" value="KAJ2923505.1"/>
    <property type="molecule type" value="Genomic_DNA"/>
</dbReference>
<accession>A0A9W8IVL3</accession>
<dbReference type="AlphaFoldDB" id="A0A9W8IVL3"/>
<comment type="caution">
    <text evidence="1">The sequence shown here is derived from an EMBL/GenBank/DDBJ whole genome shotgun (WGS) entry which is preliminary data.</text>
</comment>
<keyword evidence="2" id="KW-1185">Reference proteome</keyword>
<dbReference type="Proteomes" id="UP001140091">
    <property type="component" value="Unassembled WGS sequence"/>
</dbReference>
<name>A0A9W8IVL3_9AGAR</name>
<organism evidence="1 2">
    <name type="scientific">Candolleomyces eurysporus</name>
    <dbReference type="NCBI Taxonomy" id="2828524"/>
    <lineage>
        <taxon>Eukaryota</taxon>
        <taxon>Fungi</taxon>
        <taxon>Dikarya</taxon>
        <taxon>Basidiomycota</taxon>
        <taxon>Agaricomycotina</taxon>
        <taxon>Agaricomycetes</taxon>
        <taxon>Agaricomycetidae</taxon>
        <taxon>Agaricales</taxon>
        <taxon>Agaricineae</taxon>
        <taxon>Psathyrellaceae</taxon>
        <taxon>Candolleomyces</taxon>
    </lineage>
</organism>
<reference evidence="1" key="1">
    <citation type="submission" date="2022-06" db="EMBL/GenBank/DDBJ databases">
        <title>Genome Sequence of Candolleomyces eurysporus.</title>
        <authorList>
            <person name="Buettner E."/>
        </authorList>
    </citation>
    <scope>NUCLEOTIDE SEQUENCE</scope>
    <source>
        <strain evidence="1">VTCC 930004</strain>
    </source>
</reference>
<evidence type="ECO:0000313" key="2">
    <source>
        <dbReference type="Proteomes" id="UP001140091"/>
    </source>
</evidence>
<evidence type="ECO:0000313" key="1">
    <source>
        <dbReference type="EMBL" id="KAJ2923505.1"/>
    </source>
</evidence>
<sequence>MSNTASTTTTTTAASKVYLGQFVDARVTLLCNNP</sequence>
<gene>
    <name evidence="1" type="ORF">H1R20_g13588</name>
</gene>
<proteinExistence type="predicted"/>
<protein>
    <submittedName>
        <fullName evidence="1">Uncharacterized protein</fullName>
    </submittedName>
</protein>
<feature type="non-terminal residue" evidence="1">
    <location>
        <position position="1"/>
    </location>
</feature>